<keyword evidence="2" id="KW-0378">Hydrolase</keyword>
<sequence length="294" mass="33949">MKNTKQQDQESKVHSKKPLIATLETNLERIQSEERAYYDAARDEEDIKKYYTEINPHETNGKALFQQLSELLENTHSTKVRYSNSDEHLKTWVDLHGDGSLRSIYSGKEAEPRVVIEESLTQLTADVTTSTGHIANIEHVVPQSWFNEQEPMRGDMHHLFYCEKECNNKRGNKVYKDFADYTPEEFRTEWVLDECGKGEGGSGEEGGVFEPEYGKGFVARAMLYFFLRYPDAVDANIHGKIDTNVLLQWHKQDPPGHLYEKHRNQAIFDIQGNRNPLIDLPELAEIIDFGVFHQ</sequence>
<evidence type="ECO:0000256" key="2">
    <source>
        <dbReference type="ARBA" id="ARBA00022801"/>
    </source>
</evidence>
<dbReference type="Proteomes" id="UP000181873">
    <property type="component" value="Unassembled WGS sequence"/>
</dbReference>
<evidence type="ECO:0000313" key="4">
    <source>
        <dbReference type="Proteomes" id="UP000181873"/>
    </source>
</evidence>
<dbReference type="RefSeq" id="WP_071757066.1">
    <property type="nucleotide sequence ID" value="NZ_CBCSIO010000069.1"/>
</dbReference>
<accession>A0A1J9TVV0</accession>
<dbReference type="PANTHER" id="PTHR33607:SF2">
    <property type="entry name" value="ENDONUCLEASE-1"/>
    <property type="match status" value="1"/>
</dbReference>
<evidence type="ECO:0000256" key="1">
    <source>
        <dbReference type="ARBA" id="ARBA00022722"/>
    </source>
</evidence>
<dbReference type="EMBL" id="MAOE01000010">
    <property type="protein sequence ID" value="OJD70544.1"/>
    <property type="molecule type" value="Genomic_DNA"/>
</dbReference>
<dbReference type="GO" id="GO:0004519">
    <property type="term" value="F:endonuclease activity"/>
    <property type="evidence" value="ECO:0007669"/>
    <property type="project" value="UniProtKB-KW"/>
</dbReference>
<protein>
    <submittedName>
        <fullName evidence="3">Endonuclease I</fullName>
    </submittedName>
</protein>
<name>A0A1J9TVV0_9BACI</name>
<dbReference type="PANTHER" id="PTHR33607">
    <property type="entry name" value="ENDONUCLEASE-1"/>
    <property type="match status" value="1"/>
</dbReference>
<dbReference type="GO" id="GO:0016787">
    <property type="term" value="F:hydrolase activity"/>
    <property type="evidence" value="ECO:0007669"/>
    <property type="project" value="UniProtKB-KW"/>
</dbReference>
<dbReference type="InterPro" id="IPR007346">
    <property type="entry name" value="Endonuclease-I"/>
</dbReference>
<keyword evidence="3" id="KW-0255">Endonuclease</keyword>
<proteinExistence type="predicted"/>
<dbReference type="Pfam" id="PF04231">
    <property type="entry name" value="Endonuclease_1"/>
    <property type="match status" value="1"/>
</dbReference>
<keyword evidence="1" id="KW-0540">Nuclease</keyword>
<gene>
    <name evidence="3" type="ORF">BAU25_23305</name>
</gene>
<comment type="caution">
    <text evidence="3">The sequence shown here is derived from an EMBL/GenBank/DDBJ whole genome shotgun (WGS) entry which is preliminary data.</text>
</comment>
<evidence type="ECO:0000313" key="3">
    <source>
        <dbReference type="EMBL" id="OJD70544.1"/>
    </source>
</evidence>
<organism evidence="3 4">
    <name type="scientific">Bacillus albus</name>
    <dbReference type="NCBI Taxonomy" id="2026189"/>
    <lineage>
        <taxon>Bacteria</taxon>
        <taxon>Bacillati</taxon>
        <taxon>Bacillota</taxon>
        <taxon>Bacilli</taxon>
        <taxon>Bacillales</taxon>
        <taxon>Bacillaceae</taxon>
        <taxon>Bacillus</taxon>
        <taxon>Bacillus cereus group</taxon>
    </lineage>
</organism>
<dbReference type="AlphaFoldDB" id="A0A1J9TVV0"/>
<dbReference type="SUPFAM" id="SSF54060">
    <property type="entry name" value="His-Me finger endonucleases"/>
    <property type="match status" value="1"/>
</dbReference>
<dbReference type="InterPro" id="IPR044925">
    <property type="entry name" value="His-Me_finger_sf"/>
</dbReference>
<reference evidence="3 4" key="1">
    <citation type="submission" date="2016-06" db="EMBL/GenBank/DDBJ databases">
        <title>First insights into the genetic diversity and population structure of in the Bacillus cereus group bacteria from diverse marine environments.</title>
        <authorList>
            <person name="Liu Y."/>
            <person name="Lai Q."/>
            <person name="Shao Z."/>
        </authorList>
    </citation>
    <scope>NUCLEOTIDE SEQUENCE [LARGE SCALE GENOMIC DNA]</scope>
    <source>
        <strain evidence="3 4">N35-10-2</strain>
    </source>
</reference>